<dbReference type="InterPro" id="IPR029058">
    <property type="entry name" value="AB_hydrolase_fold"/>
</dbReference>
<evidence type="ECO:0000313" key="3">
    <source>
        <dbReference type="Proteomes" id="UP001523550"/>
    </source>
</evidence>
<proteinExistence type="predicted"/>
<dbReference type="InterPro" id="IPR000639">
    <property type="entry name" value="Epox_hydrolase-like"/>
</dbReference>
<evidence type="ECO:0000259" key="1">
    <source>
        <dbReference type="Pfam" id="PF00561"/>
    </source>
</evidence>
<reference evidence="2 3" key="1">
    <citation type="submission" date="2022-03" db="EMBL/GenBank/DDBJ databases">
        <title>Genomic Encyclopedia of Type Strains, Phase III (KMG-III): the genomes of soil and plant-associated and newly described type strains.</title>
        <authorList>
            <person name="Whitman W."/>
        </authorList>
    </citation>
    <scope>NUCLEOTIDE SEQUENCE [LARGE SCALE GENOMIC DNA]</scope>
    <source>
        <strain evidence="2 3">BSker1</strain>
    </source>
</reference>
<feature type="domain" description="AB hydrolase-1" evidence="1">
    <location>
        <begin position="25"/>
        <end position="137"/>
    </location>
</feature>
<gene>
    <name evidence="2" type="ORF">J2T60_001242</name>
</gene>
<protein>
    <submittedName>
        <fullName evidence="2">Pimeloyl-ACP methyl ester carboxylesterase</fullName>
    </submittedName>
</protein>
<keyword evidence="3" id="KW-1185">Reference proteome</keyword>
<dbReference type="RefSeq" id="WP_253446929.1">
    <property type="nucleotide sequence ID" value="NZ_JALJYF010000001.1"/>
</dbReference>
<dbReference type="PANTHER" id="PTHR43798">
    <property type="entry name" value="MONOACYLGLYCEROL LIPASE"/>
    <property type="match status" value="1"/>
</dbReference>
<dbReference type="PRINTS" id="PR00412">
    <property type="entry name" value="EPOXHYDRLASE"/>
</dbReference>
<organism evidence="2 3">
    <name type="scientific">Natronospira proteinivora</name>
    <dbReference type="NCBI Taxonomy" id="1807133"/>
    <lineage>
        <taxon>Bacteria</taxon>
        <taxon>Pseudomonadati</taxon>
        <taxon>Pseudomonadota</taxon>
        <taxon>Gammaproteobacteria</taxon>
        <taxon>Natronospirales</taxon>
        <taxon>Natronospiraceae</taxon>
        <taxon>Natronospira</taxon>
    </lineage>
</organism>
<evidence type="ECO:0000313" key="2">
    <source>
        <dbReference type="EMBL" id="MCP1727277.1"/>
    </source>
</evidence>
<dbReference type="PRINTS" id="PR00111">
    <property type="entry name" value="ABHYDROLASE"/>
</dbReference>
<dbReference type="Gene3D" id="3.40.50.1820">
    <property type="entry name" value="alpha/beta hydrolase"/>
    <property type="match status" value="1"/>
</dbReference>
<dbReference type="Proteomes" id="UP001523550">
    <property type="component" value="Unassembled WGS sequence"/>
</dbReference>
<comment type="caution">
    <text evidence="2">The sequence shown here is derived from an EMBL/GenBank/DDBJ whole genome shotgun (WGS) entry which is preliminary data.</text>
</comment>
<dbReference type="InterPro" id="IPR050266">
    <property type="entry name" value="AB_hydrolase_sf"/>
</dbReference>
<name>A0ABT1G7K0_9GAMM</name>
<sequence length="290" mass="32935">MQEAYFTREGTRLFYRHWEVGDHAPALVMCHGLASNGTRWREFAEAMAGSGWQILCPDLRGSGGSLYRGRINADIWADDLAALLDHQGISRAVVGGHCLGANLALRFAQRHPDRCRGLVLVEPMFPTALYGRLKRLARMRYILPLLAWPILGFNKLGIYRRNLPRLDLTELDHNTRQAMEALGGHEAIRKRYAKPSRDTLYLPAAAYLQSLNQVLRPMPPLHNIRQPALALLSSGALFGDLALTREKLNEMPHIRIKELSAMHWIPTEQPEAMVEHIRAWLETLARQDRD</sequence>
<dbReference type="InterPro" id="IPR000073">
    <property type="entry name" value="AB_hydrolase_1"/>
</dbReference>
<dbReference type="PANTHER" id="PTHR43798:SF33">
    <property type="entry name" value="HYDROLASE, PUTATIVE (AFU_ORTHOLOGUE AFUA_2G14860)-RELATED"/>
    <property type="match status" value="1"/>
</dbReference>
<accession>A0ABT1G7K0</accession>
<dbReference type="Pfam" id="PF00561">
    <property type="entry name" value="Abhydrolase_1"/>
    <property type="match status" value="1"/>
</dbReference>
<dbReference type="EMBL" id="JALJYF010000001">
    <property type="protein sequence ID" value="MCP1727277.1"/>
    <property type="molecule type" value="Genomic_DNA"/>
</dbReference>
<dbReference type="SUPFAM" id="SSF53474">
    <property type="entry name" value="alpha/beta-Hydrolases"/>
    <property type="match status" value="1"/>
</dbReference>